<evidence type="ECO:0000256" key="1">
    <source>
        <dbReference type="ARBA" id="ARBA00022723"/>
    </source>
</evidence>
<evidence type="ECO:0000256" key="2">
    <source>
        <dbReference type="ARBA" id="ARBA00022801"/>
    </source>
</evidence>
<dbReference type="SUPFAM" id="SSF53187">
    <property type="entry name" value="Zn-dependent exopeptidases"/>
    <property type="match status" value="1"/>
</dbReference>
<dbReference type="PANTHER" id="PTHR43808">
    <property type="entry name" value="ACETYLORNITHINE DEACETYLASE"/>
    <property type="match status" value="1"/>
</dbReference>
<dbReference type="Proteomes" id="UP000249590">
    <property type="component" value="Unassembled WGS sequence"/>
</dbReference>
<evidence type="ECO:0000313" key="5">
    <source>
        <dbReference type="Proteomes" id="UP000249590"/>
    </source>
</evidence>
<reference evidence="4 5" key="1">
    <citation type="submission" date="2018-05" db="EMBL/GenBank/DDBJ databases">
        <title>Acuticoccus sediminis sp. nov., isolated from deep-sea sediment of Indian Ocean.</title>
        <authorList>
            <person name="Liu X."/>
            <person name="Lai Q."/>
            <person name="Du Y."/>
            <person name="Sun F."/>
            <person name="Zhang X."/>
            <person name="Wang S."/>
            <person name="Shao Z."/>
        </authorList>
    </citation>
    <scope>NUCLEOTIDE SEQUENCE [LARGE SCALE GENOMIC DNA]</scope>
    <source>
        <strain evidence="4 5">PTG4-2</strain>
    </source>
</reference>
<dbReference type="OrthoDB" id="9809784at2"/>
<evidence type="ECO:0000313" key="4">
    <source>
        <dbReference type="EMBL" id="RAH97466.1"/>
    </source>
</evidence>
<comment type="caution">
    <text evidence="4">The sequence shown here is derived from an EMBL/GenBank/DDBJ whole genome shotgun (WGS) entry which is preliminary data.</text>
</comment>
<dbReference type="GO" id="GO:0016787">
    <property type="term" value="F:hydrolase activity"/>
    <property type="evidence" value="ECO:0007669"/>
    <property type="project" value="UniProtKB-KW"/>
</dbReference>
<keyword evidence="2" id="KW-0378">Hydrolase</keyword>
<protein>
    <submittedName>
        <fullName evidence="4">Peptidase M20</fullName>
    </submittedName>
</protein>
<proteinExistence type="predicted"/>
<dbReference type="InterPro" id="IPR011650">
    <property type="entry name" value="Peptidase_M20_dimer"/>
</dbReference>
<organism evidence="4 5">
    <name type="scientific">Acuticoccus sediminis</name>
    <dbReference type="NCBI Taxonomy" id="2184697"/>
    <lineage>
        <taxon>Bacteria</taxon>
        <taxon>Pseudomonadati</taxon>
        <taxon>Pseudomonadota</taxon>
        <taxon>Alphaproteobacteria</taxon>
        <taxon>Hyphomicrobiales</taxon>
        <taxon>Amorphaceae</taxon>
        <taxon>Acuticoccus</taxon>
    </lineage>
</organism>
<dbReference type="InterPro" id="IPR002933">
    <property type="entry name" value="Peptidase_M20"/>
</dbReference>
<dbReference type="Pfam" id="PF01546">
    <property type="entry name" value="Peptidase_M20"/>
    <property type="match status" value="1"/>
</dbReference>
<feature type="domain" description="Peptidase M20 dimerisation" evidence="3">
    <location>
        <begin position="176"/>
        <end position="273"/>
    </location>
</feature>
<gene>
    <name evidence="4" type="ORF">DLJ53_29750</name>
</gene>
<keyword evidence="1" id="KW-0479">Metal-binding</keyword>
<dbReference type="SUPFAM" id="SSF55031">
    <property type="entry name" value="Bacterial exopeptidase dimerisation domain"/>
    <property type="match status" value="1"/>
</dbReference>
<dbReference type="InterPro" id="IPR036264">
    <property type="entry name" value="Bact_exopeptidase_dim_dom"/>
</dbReference>
<dbReference type="GO" id="GO:0046872">
    <property type="term" value="F:metal ion binding"/>
    <property type="evidence" value="ECO:0007669"/>
    <property type="project" value="UniProtKB-KW"/>
</dbReference>
<keyword evidence="5" id="KW-1185">Reference proteome</keyword>
<dbReference type="AlphaFoldDB" id="A0A8B2NMI6"/>
<dbReference type="InterPro" id="IPR050072">
    <property type="entry name" value="Peptidase_M20A"/>
</dbReference>
<dbReference type="Pfam" id="PF07687">
    <property type="entry name" value="M20_dimer"/>
    <property type="match status" value="1"/>
</dbReference>
<accession>A0A8B2NMI6</accession>
<sequence length="384" mass="40875">MADTDTRAELGEILARLVSVKSLSGEEGDVQRVIADWLTAEGIDARIVPAEGGLTNVVAEIEGAAEGPTLWIGGHCDTVSPSADYTFDPFAAEIRGGRLYGVGAMDMKAGLATAMHTVRALHRRRDAWGGKVIFAALADEEAYSRGANGFVATAGPIDGAIMCEPHFARPSIGAIGKVNLKVVVTGVSAHGSLPHKGVSAVTEAARLLVAIDRFERKPHPVYGRATHCVLNVTSGEGRYEIRVPDHCEFMINWHFMPNETAEEAVAAIEGLATGLASKARVRVTIEPPRYDSFELAGDHPFVTAFAASFARVTGAAPDYEFCFGVSDANIFNGAGIPTLLYGPSGANMHAADEWADLDQMVTARAVYMDLADNLLFKTTQRAMS</sequence>
<name>A0A8B2NMI6_9HYPH</name>
<dbReference type="EMBL" id="QHHQ01000009">
    <property type="protein sequence ID" value="RAH97466.1"/>
    <property type="molecule type" value="Genomic_DNA"/>
</dbReference>
<dbReference type="Gene3D" id="3.40.630.10">
    <property type="entry name" value="Zn peptidases"/>
    <property type="match status" value="2"/>
</dbReference>
<dbReference type="Gene3D" id="3.30.70.360">
    <property type="match status" value="1"/>
</dbReference>
<evidence type="ECO:0000259" key="3">
    <source>
        <dbReference type="Pfam" id="PF07687"/>
    </source>
</evidence>